<dbReference type="InterPro" id="IPR036852">
    <property type="entry name" value="Peptidase_S8/S53_dom_sf"/>
</dbReference>
<protein>
    <submittedName>
        <fullName evidence="7">Peptidase S8 and S53</fullName>
    </submittedName>
</protein>
<evidence type="ECO:0000256" key="3">
    <source>
        <dbReference type="ARBA" id="ARBA00022801"/>
    </source>
</evidence>
<sequence>MEGDGFRREMLDPAVISLPLQGRLRDGTDLHDVLIDLHFAYRGGPDAAQARVRELIETAIRDVGSDAPQGVDDAKTLPGGQYVVARLESRVIRAIIRLDREAGQGRAGEQAIHRIWPDFQVRPLLHSSAATIKATAAHAAFAALGDGIVWAVLDSGIAGDHPHFAKHRNLELPPPLEHQDLTGGGSPLTDEYGHGTHVAGIIAGALTGTPDRPIRAARRSRDEHGEIRYDPVNVETLTGVAPKCKLVSYKVLDENGSGLSSTIIAALQEIHRINDFGRDLKIHGVNLSVGYPFDPEWFACGQSPLCLEVNRLVKSGVMVVAAAGNTGYVWNQDHRGGAVAAGADLTINDPGNAEAAITVGSTHRDMPHTYGVSYFSSKGPTGDGRLKPDLVAPGERILSCAAGKLRAGDGAGAWEYLEDSGTSMAAPHVSGAIAAFLSIKREFIGQPEKVKEIFLSAAVDLGRVKEFQGHGLLDLMKAIQSC</sequence>
<dbReference type="Pfam" id="PF00082">
    <property type="entry name" value="Peptidase_S8"/>
    <property type="match status" value="1"/>
</dbReference>
<dbReference type="PROSITE" id="PS00138">
    <property type="entry name" value="SUBTILASE_SER"/>
    <property type="match status" value="1"/>
</dbReference>
<dbReference type="SUPFAM" id="SSF52743">
    <property type="entry name" value="Subtilisin-like"/>
    <property type="match status" value="1"/>
</dbReference>
<dbReference type="PROSITE" id="PS51892">
    <property type="entry name" value="SUBTILASE"/>
    <property type="match status" value="1"/>
</dbReference>
<dbReference type="STRING" id="1469144.LI90_64"/>
<comment type="caution">
    <text evidence="7">The sequence shown here is derived from an EMBL/GenBank/DDBJ whole genome shotgun (WGS) entry which is preliminary data.</text>
</comment>
<evidence type="ECO:0000256" key="1">
    <source>
        <dbReference type="ARBA" id="ARBA00011073"/>
    </source>
</evidence>
<dbReference type="PATRIC" id="fig|1469144.10.peg.133"/>
<proteinExistence type="inferred from homology"/>
<dbReference type="InterPro" id="IPR023828">
    <property type="entry name" value="Peptidase_S8_Ser-AS"/>
</dbReference>
<evidence type="ECO:0000259" key="6">
    <source>
        <dbReference type="Pfam" id="PF00082"/>
    </source>
</evidence>
<keyword evidence="3 5" id="KW-0378">Hydrolase</keyword>
<dbReference type="RefSeq" id="WP_066883172.1">
    <property type="nucleotide sequence ID" value="NZ_JYIJ01000019.1"/>
</dbReference>
<dbReference type="GO" id="GO:0006508">
    <property type="term" value="P:proteolysis"/>
    <property type="evidence" value="ECO:0007669"/>
    <property type="project" value="UniProtKB-KW"/>
</dbReference>
<dbReference type="PROSITE" id="PS00137">
    <property type="entry name" value="SUBTILASE_HIS"/>
    <property type="match status" value="1"/>
</dbReference>
<feature type="active site" description="Charge relay system" evidence="5">
    <location>
        <position position="194"/>
    </location>
</feature>
<accession>A0A132MKQ9</accession>
<dbReference type="PANTHER" id="PTHR43806">
    <property type="entry name" value="PEPTIDASE S8"/>
    <property type="match status" value="1"/>
</dbReference>
<name>A0A132MKQ9_9ACTN</name>
<dbReference type="CDD" id="cd07487">
    <property type="entry name" value="Peptidases_S8_1"/>
    <property type="match status" value="1"/>
</dbReference>
<gene>
    <name evidence="7" type="ORF">LI90_64</name>
</gene>
<evidence type="ECO:0000256" key="4">
    <source>
        <dbReference type="ARBA" id="ARBA00022825"/>
    </source>
</evidence>
<dbReference type="PRINTS" id="PR00723">
    <property type="entry name" value="SUBTILISIN"/>
</dbReference>
<keyword evidence="4 5" id="KW-0720">Serine protease</keyword>
<dbReference type="EMBL" id="LAXD01000001">
    <property type="protein sequence ID" value="KWW98444.1"/>
    <property type="molecule type" value="Genomic_DNA"/>
</dbReference>
<feature type="active site" description="Charge relay system" evidence="5">
    <location>
        <position position="423"/>
    </location>
</feature>
<dbReference type="InterPro" id="IPR015500">
    <property type="entry name" value="Peptidase_S8_subtilisin-rel"/>
</dbReference>
<dbReference type="InterPro" id="IPR022398">
    <property type="entry name" value="Peptidase_S8_His-AS"/>
</dbReference>
<feature type="domain" description="Peptidase S8/S53" evidence="6">
    <location>
        <begin position="145"/>
        <end position="471"/>
    </location>
</feature>
<keyword evidence="2 5" id="KW-0645">Protease</keyword>
<dbReference type="InterPro" id="IPR000209">
    <property type="entry name" value="Peptidase_S8/S53_dom"/>
</dbReference>
<dbReference type="OrthoDB" id="9795680at2"/>
<comment type="similarity">
    <text evidence="1 5">Belongs to the peptidase S8 family.</text>
</comment>
<evidence type="ECO:0000313" key="7">
    <source>
        <dbReference type="EMBL" id="KWW98444.1"/>
    </source>
</evidence>
<organism evidence="7 8">
    <name type="scientific">Carbonactinospora thermoautotrophica</name>
    <dbReference type="NCBI Taxonomy" id="1469144"/>
    <lineage>
        <taxon>Bacteria</taxon>
        <taxon>Bacillati</taxon>
        <taxon>Actinomycetota</taxon>
        <taxon>Actinomycetes</taxon>
        <taxon>Kitasatosporales</taxon>
        <taxon>Carbonactinosporaceae</taxon>
        <taxon>Carbonactinospora</taxon>
    </lineage>
</organism>
<reference evidence="8" key="1">
    <citation type="submission" date="2015-04" db="EMBL/GenBank/DDBJ databases">
        <title>Physiological reanalysis, assessment of diazotrophy, and genome sequences of multiple isolates of Streptomyces thermoautotrophicus.</title>
        <authorList>
            <person name="MacKellar D.C."/>
            <person name="Lieber L."/>
            <person name="Norman J."/>
            <person name="Bolger A."/>
            <person name="Tobin C."/>
            <person name="Murray J.W."/>
            <person name="Chang R."/>
            <person name="Ford T."/>
            <person name="Nguyen P.Q."/>
            <person name="Woodward J."/>
            <person name="Permingeat H."/>
            <person name="Joshi N.S."/>
            <person name="Silver P.A."/>
            <person name="Usadel B."/>
            <person name="Rutherford A.W."/>
            <person name="Friesen M."/>
            <person name="Prell J."/>
        </authorList>
    </citation>
    <scope>NUCLEOTIDE SEQUENCE [LARGE SCALE GENOMIC DNA]</scope>
    <source>
        <strain evidence="8">H1</strain>
    </source>
</reference>
<evidence type="ECO:0000313" key="8">
    <source>
        <dbReference type="Proteomes" id="UP000070188"/>
    </source>
</evidence>
<keyword evidence="8" id="KW-1185">Reference proteome</keyword>
<dbReference type="Gene3D" id="3.40.50.200">
    <property type="entry name" value="Peptidase S8/S53 domain"/>
    <property type="match status" value="1"/>
</dbReference>
<dbReference type="Proteomes" id="UP000070188">
    <property type="component" value="Unassembled WGS sequence"/>
</dbReference>
<feature type="active site" description="Charge relay system" evidence="5">
    <location>
        <position position="154"/>
    </location>
</feature>
<dbReference type="PANTHER" id="PTHR43806:SF11">
    <property type="entry name" value="CEREVISIN-RELATED"/>
    <property type="match status" value="1"/>
</dbReference>
<evidence type="ECO:0000256" key="2">
    <source>
        <dbReference type="ARBA" id="ARBA00022670"/>
    </source>
</evidence>
<dbReference type="AlphaFoldDB" id="A0A132MKQ9"/>
<dbReference type="GO" id="GO:0004252">
    <property type="term" value="F:serine-type endopeptidase activity"/>
    <property type="evidence" value="ECO:0007669"/>
    <property type="project" value="UniProtKB-UniRule"/>
</dbReference>
<evidence type="ECO:0000256" key="5">
    <source>
        <dbReference type="PROSITE-ProRule" id="PRU01240"/>
    </source>
</evidence>
<dbReference type="InterPro" id="IPR050131">
    <property type="entry name" value="Peptidase_S8_subtilisin-like"/>
</dbReference>